<evidence type="ECO:0000313" key="4">
    <source>
        <dbReference type="EMBL" id="ATF26674.1"/>
    </source>
</evidence>
<dbReference type="PROSITE" id="PS50893">
    <property type="entry name" value="ABC_TRANSPORTER_2"/>
    <property type="match status" value="1"/>
</dbReference>
<dbReference type="PANTHER" id="PTHR43582">
    <property type="entry name" value="LINEARMYCIN RESISTANCE ATP-BINDING PROTEIN LNRL"/>
    <property type="match status" value="1"/>
</dbReference>
<dbReference type="OrthoDB" id="9804819at2"/>
<dbReference type="GO" id="GO:0016887">
    <property type="term" value="F:ATP hydrolysis activity"/>
    <property type="evidence" value="ECO:0007669"/>
    <property type="project" value="InterPro"/>
</dbReference>
<evidence type="ECO:0000313" key="5">
    <source>
        <dbReference type="Proteomes" id="UP000243591"/>
    </source>
</evidence>
<dbReference type="Proteomes" id="UP000243591">
    <property type="component" value="Chromosome"/>
</dbReference>
<dbReference type="GO" id="GO:0005524">
    <property type="term" value="F:ATP binding"/>
    <property type="evidence" value="ECO:0007669"/>
    <property type="project" value="UniProtKB-KW"/>
</dbReference>
<protein>
    <submittedName>
        <fullName evidence="4">ABC transporter ATP-binding protein</fullName>
    </submittedName>
</protein>
<gene>
    <name evidence="4" type="ORF">CNY62_09910</name>
</gene>
<dbReference type="Pfam" id="PF00005">
    <property type="entry name" value="ABC_tran"/>
    <property type="match status" value="1"/>
</dbReference>
<feature type="domain" description="ABC transporter" evidence="3">
    <location>
        <begin position="6"/>
        <end position="231"/>
    </location>
</feature>
<dbReference type="PROSITE" id="PS00211">
    <property type="entry name" value="ABC_TRANSPORTER_1"/>
    <property type="match status" value="1"/>
</dbReference>
<keyword evidence="2 4" id="KW-0067">ATP-binding</keyword>
<dbReference type="RefSeq" id="WP_069126282.1">
    <property type="nucleotide sequence ID" value="NZ_CP023483.1"/>
</dbReference>
<dbReference type="InterPro" id="IPR003439">
    <property type="entry name" value="ABC_transporter-like_ATP-bd"/>
</dbReference>
<organism evidence="4 5">
    <name type="scientific">Brochothrix thermosphacta</name>
    <name type="common">Microbacterium thermosphactum</name>
    <dbReference type="NCBI Taxonomy" id="2756"/>
    <lineage>
        <taxon>Bacteria</taxon>
        <taxon>Bacillati</taxon>
        <taxon>Bacillota</taxon>
        <taxon>Bacilli</taxon>
        <taxon>Bacillales</taxon>
        <taxon>Listeriaceae</taxon>
        <taxon>Brochothrix</taxon>
    </lineage>
</organism>
<dbReference type="SMART" id="SM00382">
    <property type="entry name" value="AAA"/>
    <property type="match status" value="1"/>
</dbReference>
<dbReference type="EMBL" id="CP023483">
    <property type="protein sequence ID" value="ATF26674.1"/>
    <property type="molecule type" value="Genomic_DNA"/>
</dbReference>
<dbReference type="PANTHER" id="PTHR43582:SF2">
    <property type="entry name" value="LINEARMYCIN RESISTANCE ATP-BINDING PROTEIN LNRL"/>
    <property type="match status" value="1"/>
</dbReference>
<dbReference type="InterPro" id="IPR027417">
    <property type="entry name" value="P-loop_NTPase"/>
</dbReference>
<dbReference type="InterPro" id="IPR017871">
    <property type="entry name" value="ABC_transporter-like_CS"/>
</dbReference>
<keyword evidence="1" id="KW-0547">Nucleotide-binding</keyword>
<sequence>MKRNVLEITNLKKKYADTHVVNISKMTFEKGKMIGVLGPNGAGKSTLIKILMGLTQFDNGEVLYNGNTNLQKEILGLVPQDLALYMELNAYENLTFFCSLYNNKEQDLKQTVKQMIQKIGLEDKAKKTIKTYSGGMKRRVNIGAALIHDPEIIFMDEPTVGIDPQSRNKIYEIIEELKKAEKTIIYTTHYMEEVEKMCDYIYILDEGEIIKEGDLSTLLKQINNGVIEVVFADANADVILRILNTYSAVDLVKYDDMKYTLLIKDELQVVTAELMSLFKHEDIVIRDFSFHKPNLETLFLLITGKTLRE</sequence>
<dbReference type="AlphaFoldDB" id="A0A1D2LNZ3"/>
<reference evidence="4 5" key="1">
    <citation type="submission" date="2017-09" db="EMBL/GenBank/DDBJ databases">
        <title>Complete Genome Sequences of Two Strains of the Meat Spoilage Bacterium Brochothrix thermosphacta Isolated from Ground Chicken.</title>
        <authorList>
            <person name="Paoli G.C."/>
            <person name="Wijey C."/>
            <person name="Chen C.-Y."/>
            <person name="Nguyen L."/>
            <person name="Yan X."/>
            <person name="Irwin P.L."/>
        </authorList>
    </citation>
    <scope>NUCLEOTIDE SEQUENCE [LARGE SCALE GENOMIC DNA]</scope>
    <source>
        <strain evidence="4 5">BI</strain>
    </source>
</reference>
<dbReference type="KEGG" id="bths:CNY62_09910"/>
<evidence type="ECO:0000256" key="2">
    <source>
        <dbReference type="ARBA" id="ARBA00022840"/>
    </source>
</evidence>
<evidence type="ECO:0000256" key="1">
    <source>
        <dbReference type="ARBA" id="ARBA00022741"/>
    </source>
</evidence>
<proteinExistence type="predicted"/>
<evidence type="ECO:0000259" key="3">
    <source>
        <dbReference type="PROSITE" id="PS50893"/>
    </source>
</evidence>
<keyword evidence="5" id="KW-1185">Reference proteome</keyword>
<dbReference type="SUPFAM" id="SSF52540">
    <property type="entry name" value="P-loop containing nucleoside triphosphate hydrolases"/>
    <property type="match status" value="1"/>
</dbReference>
<accession>A0A1D2LNZ3</accession>
<name>A0A1D2LNZ3_BROTH</name>
<dbReference type="InterPro" id="IPR003593">
    <property type="entry name" value="AAA+_ATPase"/>
</dbReference>
<dbReference type="Gene3D" id="3.40.50.300">
    <property type="entry name" value="P-loop containing nucleotide triphosphate hydrolases"/>
    <property type="match status" value="1"/>
</dbReference>